<keyword evidence="3" id="KW-0597">Phosphoprotein</keyword>
<proteinExistence type="predicted"/>
<dbReference type="KEGG" id="kbs:EPA93_15305"/>
<evidence type="ECO:0000313" key="6">
    <source>
        <dbReference type="Proteomes" id="UP000290365"/>
    </source>
</evidence>
<dbReference type="GO" id="GO:0008168">
    <property type="term" value="F:methyltransferase activity"/>
    <property type="evidence" value="ECO:0007669"/>
    <property type="project" value="UniProtKB-KW"/>
</dbReference>
<keyword evidence="5" id="KW-0489">Methyltransferase</keyword>
<dbReference type="SUPFAM" id="SSF53335">
    <property type="entry name" value="S-adenosyl-L-methionine-dependent methyltransferases"/>
    <property type="match status" value="1"/>
</dbReference>
<dbReference type="Pfam" id="PF05050">
    <property type="entry name" value="Methyltransf_21"/>
    <property type="match status" value="1"/>
</dbReference>
<dbReference type="PROSITE" id="PS50075">
    <property type="entry name" value="CARRIER"/>
    <property type="match status" value="1"/>
</dbReference>
<dbReference type="SUPFAM" id="SSF56801">
    <property type="entry name" value="Acetyl-CoA synthetase-like"/>
    <property type="match status" value="1"/>
</dbReference>
<dbReference type="PANTHER" id="PTHR45527">
    <property type="entry name" value="NONRIBOSOMAL PEPTIDE SYNTHETASE"/>
    <property type="match status" value="1"/>
</dbReference>
<dbReference type="InterPro" id="IPR036736">
    <property type="entry name" value="ACP-like_sf"/>
</dbReference>
<dbReference type="GO" id="GO:0044550">
    <property type="term" value="P:secondary metabolite biosynthetic process"/>
    <property type="evidence" value="ECO:0007669"/>
    <property type="project" value="TreeGrafter"/>
</dbReference>
<evidence type="ECO:0000313" key="5">
    <source>
        <dbReference type="EMBL" id="QBD77285.1"/>
    </source>
</evidence>
<dbReference type="FunFam" id="1.10.1200.10:FF:000005">
    <property type="entry name" value="Nonribosomal peptide synthetase 1"/>
    <property type="match status" value="1"/>
</dbReference>
<dbReference type="GO" id="GO:0031177">
    <property type="term" value="F:phosphopantetheine binding"/>
    <property type="evidence" value="ECO:0007669"/>
    <property type="project" value="TreeGrafter"/>
</dbReference>
<dbReference type="PROSITE" id="PS00012">
    <property type="entry name" value="PHOSPHOPANTETHEINE"/>
    <property type="match status" value="1"/>
</dbReference>
<dbReference type="NCBIfam" id="TIGR01444">
    <property type="entry name" value="fkbM_fam"/>
    <property type="match status" value="1"/>
</dbReference>
<name>A0A4P6JPR7_KTERU</name>
<evidence type="ECO:0000256" key="1">
    <source>
        <dbReference type="ARBA" id="ARBA00001957"/>
    </source>
</evidence>
<keyword evidence="6" id="KW-1185">Reference proteome</keyword>
<dbReference type="InterPro" id="IPR045851">
    <property type="entry name" value="AMP-bd_C_sf"/>
</dbReference>
<dbReference type="Gene3D" id="3.30.300.30">
    <property type="match status" value="1"/>
</dbReference>
<dbReference type="InterPro" id="IPR006342">
    <property type="entry name" value="FkbM_mtfrase"/>
</dbReference>
<dbReference type="Gene3D" id="1.10.1200.10">
    <property type="entry name" value="ACP-like"/>
    <property type="match status" value="1"/>
</dbReference>
<dbReference type="GO" id="GO:0032259">
    <property type="term" value="P:methylation"/>
    <property type="evidence" value="ECO:0007669"/>
    <property type="project" value="UniProtKB-KW"/>
</dbReference>
<feature type="domain" description="Carrier" evidence="4">
    <location>
        <begin position="423"/>
        <end position="497"/>
    </location>
</feature>
<gene>
    <name evidence="5" type="ORF">EPA93_15305</name>
</gene>
<dbReference type="EMBL" id="CP035758">
    <property type="protein sequence ID" value="QBD77285.1"/>
    <property type="molecule type" value="Genomic_DNA"/>
</dbReference>
<dbReference type="OrthoDB" id="147340at2"/>
<dbReference type="RefSeq" id="WP_129888348.1">
    <property type="nucleotide sequence ID" value="NZ_CP035758.1"/>
</dbReference>
<comment type="cofactor">
    <cofactor evidence="1">
        <name>pantetheine 4'-phosphate</name>
        <dbReference type="ChEBI" id="CHEBI:47942"/>
    </cofactor>
</comment>
<dbReference type="InterPro" id="IPR009081">
    <property type="entry name" value="PP-bd_ACP"/>
</dbReference>
<evidence type="ECO:0000259" key="4">
    <source>
        <dbReference type="PROSITE" id="PS50075"/>
    </source>
</evidence>
<sequence length="504" mass="57700">MYISTEGFQMREHQQWPAMNLKKVEEVLNCHPDIQKAVVIVQEDTFGQEHLVAYLVPDPSRSGPLGQLLRLECAGTLAQHPTYELPNGMTVFQKGRNETELIYREIFEDKHYLSESMCLPEHACVFDVGANIGLFSLFIHQLCPTACIYAFEPIPSVFELLQLNMSLYAVQAHPFACGLSKEDKSELFTYYPHCSLLSGFLAQDEQERDVVKTFLLNQQQINESKQIPSLDELDTLLKERLITEQFVCPVKTVSSIMREQEIEQIDLLKIDVEKSELDVLLGIEEHDWLRIGQIVIEVHDLDDRVAQIQALLQRHGYRLHLTQDRFLEGTGLHYISAVQERYRPTSTAKIDLHREQTEDRGWQSPKALCDAVMQFSTTYLAPWELPSDFILLEHFPLFPDGRVDTSALPPLREQACSSKRSYTPETDEERILADIWTQILPVAKVQRHDNFFLLGGDSILGMQVVAQAREKGIDMNIMHLFQHPILTELAATVPSLPSTTKEER</sequence>
<dbReference type="Proteomes" id="UP000290365">
    <property type="component" value="Chromosome"/>
</dbReference>
<reference evidence="5 6" key="1">
    <citation type="submission" date="2019-01" db="EMBL/GenBank/DDBJ databases">
        <title>Ktedonosporobacter rubrisoli SCAWS-G2.</title>
        <authorList>
            <person name="Huang Y."/>
            <person name="Yan B."/>
        </authorList>
    </citation>
    <scope>NUCLEOTIDE SEQUENCE [LARGE SCALE GENOMIC DNA]</scope>
    <source>
        <strain evidence="5 6">SCAWS-G2</strain>
    </source>
</reference>
<keyword evidence="2" id="KW-0596">Phosphopantetheine</keyword>
<dbReference type="SUPFAM" id="SSF47336">
    <property type="entry name" value="ACP-like"/>
    <property type="match status" value="1"/>
</dbReference>
<protein>
    <submittedName>
        <fullName evidence="5">FkbM family methyltransferase</fullName>
    </submittedName>
</protein>
<dbReference type="InterPro" id="IPR029063">
    <property type="entry name" value="SAM-dependent_MTases_sf"/>
</dbReference>
<organism evidence="5 6">
    <name type="scientific">Ktedonosporobacter rubrisoli</name>
    <dbReference type="NCBI Taxonomy" id="2509675"/>
    <lineage>
        <taxon>Bacteria</taxon>
        <taxon>Bacillati</taxon>
        <taxon>Chloroflexota</taxon>
        <taxon>Ktedonobacteria</taxon>
        <taxon>Ktedonobacterales</taxon>
        <taxon>Ktedonosporobacteraceae</taxon>
        <taxon>Ktedonosporobacter</taxon>
    </lineage>
</organism>
<dbReference type="GO" id="GO:0043041">
    <property type="term" value="P:amino acid activation for nonribosomal peptide biosynthetic process"/>
    <property type="evidence" value="ECO:0007669"/>
    <property type="project" value="TreeGrafter"/>
</dbReference>
<accession>A0A4P6JPR7</accession>
<dbReference type="Pfam" id="PF00550">
    <property type="entry name" value="PP-binding"/>
    <property type="match status" value="1"/>
</dbReference>
<evidence type="ECO:0000256" key="3">
    <source>
        <dbReference type="ARBA" id="ARBA00022553"/>
    </source>
</evidence>
<dbReference type="GO" id="GO:0005737">
    <property type="term" value="C:cytoplasm"/>
    <property type="evidence" value="ECO:0007669"/>
    <property type="project" value="TreeGrafter"/>
</dbReference>
<keyword evidence="5" id="KW-0808">Transferase</keyword>
<dbReference type="PANTHER" id="PTHR45527:SF1">
    <property type="entry name" value="FATTY ACID SYNTHASE"/>
    <property type="match status" value="1"/>
</dbReference>
<dbReference type="InterPro" id="IPR006162">
    <property type="entry name" value="Ppantetheine_attach_site"/>
</dbReference>
<evidence type="ECO:0000256" key="2">
    <source>
        <dbReference type="ARBA" id="ARBA00022450"/>
    </source>
</evidence>
<dbReference type="AlphaFoldDB" id="A0A4P6JPR7"/>
<dbReference type="Gene3D" id="3.40.50.150">
    <property type="entry name" value="Vaccinia Virus protein VP39"/>
    <property type="match status" value="1"/>
</dbReference>